<gene>
    <name evidence="1" type="primary">SEC11_1</name>
    <name evidence="1" type="ORF">LPJ66_011534</name>
</gene>
<protein>
    <submittedName>
        <fullName evidence="1">Signal peptidase complex catalytic subunit</fullName>
        <ecNumber evidence="1">3.4.21.89</ecNumber>
    </submittedName>
</protein>
<proteinExistence type="predicted"/>
<reference evidence="1" key="1">
    <citation type="submission" date="2022-07" db="EMBL/GenBank/DDBJ databases">
        <title>Phylogenomic reconstructions and comparative analyses of Kickxellomycotina fungi.</title>
        <authorList>
            <person name="Reynolds N.K."/>
            <person name="Stajich J.E."/>
            <person name="Barry K."/>
            <person name="Grigoriev I.V."/>
            <person name="Crous P."/>
            <person name="Smith M.E."/>
        </authorList>
    </citation>
    <scope>NUCLEOTIDE SEQUENCE</scope>
    <source>
        <strain evidence="1">Benny 63K</strain>
    </source>
</reference>
<comment type="caution">
    <text evidence="1">The sequence shown here is derived from an EMBL/GenBank/DDBJ whole genome shotgun (WGS) entry which is preliminary data.</text>
</comment>
<evidence type="ECO:0000313" key="1">
    <source>
        <dbReference type="EMBL" id="KAJ1880244.1"/>
    </source>
</evidence>
<dbReference type="Proteomes" id="UP001150581">
    <property type="component" value="Unassembled WGS sequence"/>
</dbReference>
<dbReference type="EC" id="3.4.21.89" evidence="1"/>
<keyword evidence="2" id="KW-1185">Reference proteome</keyword>
<evidence type="ECO:0000313" key="2">
    <source>
        <dbReference type="Proteomes" id="UP001150581"/>
    </source>
</evidence>
<organism evidence="1 2">
    <name type="scientific">Kickxella alabastrina</name>
    <dbReference type="NCBI Taxonomy" id="61397"/>
    <lineage>
        <taxon>Eukaryota</taxon>
        <taxon>Fungi</taxon>
        <taxon>Fungi incertae sedis</taxon>
        <taxon>Zoopagomycota</taxon>
        <taxon>Kickxellomycotina</taxon>
        <taxon>Kickxellomycetes</taxon>
        <taxon>Kickxellales</taxon>
        <taxon>Kickxellaceae</taxon>
        <taxon>Kickxella</taxon>
    </lineage>
</organism>
<keyword evidence="1" id="KW-0378">Hydrolase</keyword>
<dbReference type="EMBL" id="JANBPG010003575">
    <property type="protein sequence ID" value="KAJ1880244.1"/>
    <property type="molecule type" value="Genomic_DNA"/>
</dbReference>
<sequence length="178" mass="19992">MEFMAQANKKFGVRSLLVQGLTFLSVLTSAFMIWKGLSLFTNSESPVVVVLSGSMEPAYYRGDILFLHNGYSPIEIGEVVVYKVKEKPIPIVHRVLKVHNDNTSGKQFLLTKGDNNNEADDRGIYNPGQKWISRDDIIGRVRGFVPYAGMGTIWMNDYPQLKMILLGTLCVLSLFTNE</sequence>
<name>A0ACC1HXH2_9FUNG</name>
<accession>A0ACC1HXH2</accession>